<dbReference type="InterPro" id="IPR050186">
    <property type="entry name" value="TPT_transporter"/>
</dbReference>
<evidence type="ECO:0000256" key="4">
    <source>
        <dbReference type="ARBA" id="ARBA00023136"/>
    </source>
</evidence>
<dbReference type="Pfam" id="PF03151">
    <property type="entry name" value="TPT"/>
    <property type="match status" value="1"/>
</dbReference>
<dbReference type="PANTHER" id="PTHR11132">
    <property type="entry name" value="SOLUTE CARRIER FAMILY 35"/>
    <property type="match status" value="1"/>
</dbReference>
<feature type="transmembrane region" description="Helical" evidence="5">
    <location>
        <begin position="176"/>
        <end position="201"/>
    </location>
</feature>
<name>A0A6A4VX50_AMPAM</name>
<sequence>MGLLTGSSQVAMTVLCGFVQLQLPCGPQHKSQTLPSGYYSSMLLIGCLTFAETVKSSAPIFTVLISWVVLGERTPLLVNLSLIPVMIGLALCSSHELSFSLPGFLAALGTNLCECAAELQFYPGVAGVLIQTPILHLTGGRAAVGAVSMATGTTLAAAGFFYYLQTATAYMLMEYISPVTYSVANTVKRALLIILSVLLFHNAVTPLSTLGTAVVFGGVVLYNAATRRKFSPVVRSTDRTSM</sequence>
<evidence type="ECO:0000313" key="7">
    <source>
        <dbReference type="EMBL" id="KAF0297439.1"/>
    </source>
</evidence>
<dbReference type="EMBL" id="VIIS01001490">
    <property type="protein sequence ID" value="KAF0297439.1"/>
    <property type="molecule type" value="Genomic_DNA"/>
</dbReference>
<keyword evidence="3 5" id="KW-1133">Transmembrane helix</keyword>
<keyword evidence="2 5" id="KW-0812">Transmembrane</keyword>
<feature type="transmembrane region" description="Helical" evidence="5">
    <location>
        <begin position="43"/>
        <end position="70"/>
    </location>
</feature>
<dbReference type="InterPro" id="IPR004853">
    <property type="entry name" value="Sugar_P_trans_dom"/>
</dbReference>
<dbReference type="SUPFAM" id="SSF103481">
    <property type="entry name" value="Multidrug resistance efflux transporter EmrE"/>
    <property type="match status" value="2"/>
</dbReference>
<dbReference type="AlphaFoldDB" id="A0A6A4VX50"/>
<keyword evidence="8" id="KW-1185">Reference proteome</keyword>
<organism evidence="7 8">
    <name type="scientific">Amphibalanus amphitrite</name>
    <name type="common">Striped barnacle</name>
    <name type="synonym">Balanus amphitrite</name>
    <dbReference type="NCBI Taxonomy" id="1232801"/>
    <lineage>
        <taxon>Eukaryota</taxon>
        <taxon>Metazoa</taxon>
        <taxon>Ecdysozoa</taxon>
        <taxon>Arthropoda</taxon>
        <taxon>Crustacea</taxon>
        <taxon>Multicrustacea</taxon>
        <taxon>Cirripedia</taxon>
        <taxon>Thoracica</taxon>
        <taxon>Thoracicalcarea</taxon>
        <taxon>Balanomorpha</taxon>
        <taxon>Balanoidea</taxon>
        <taxon>Balanidae</taxon>
        <taxon>Amphibalaninae</taxon>
        <taxon>Amphibalanus</taxon>
    </lineage>
</organism>
<feature type="transmembrane region" description="Helical" evidence="5">
    <location>
        <begin position="207"/>
        <end position="225"/>
    </location>
</feature>
<reference evidence="7 8" key="1">
    <citation type="submission" date="2019-07" db="EMBL/GenBank/DDBJ databases">
        <title>Draft genome assembly of a fouling barnacle, Amphibalanus amphitrite (Darwin, 1854): The first reference genome for Thecostraca.</title>
        <authorList>
            <person name="Kim W."/>
        </authorList>
    </citation>
    <scope>NUCLEOTIDE SEQUENCE [LARGE SCALE GENOMIC DNA]</scope>
    <source>
        <strain evidence="7">SNU_AA5</strain>
        <tissue evidence="7">Soma without cirri and trophi</tissue>
    </source>
</reference>
<evidence type="ECO:0000256" key="3">
    <source>
        <dbReference type="ARBA" id="ARBA00022989"/>
    </source>
</evidence>
<dbReference type="OrthoDB" id="6418713at2759"/>
<evidence type="ECO:0000256" key="5">
    <source>
        <dbReference type="SAM" id="Phobius"/>
    </source>
</evidence>
<gene>
    <name evidence="7" type="primary">SLC35E2B_1</name>
    <name evidence="7" type="ORF">FJT64_005142</name>
</gene>
<feature type="transmembrane region" description="Helical" evidence="5">
    <location>
        <begin position="76"/>
        <end position="92"/>
    </location>
</feature>
<keyword evidence="4 5" id="KW-0472">Membrane</keyword>
<accession>A0A6A4VX50</accession>
<feature type="domain" description="Sugar phosphate transporter" evidence="6">
    <location>
        <begin position="48"/>
        <end position="223"/>
    </location>
</feature>
<evidence type="ECO:0000256" key="2">
    <source>
        <dbReference type="ARBA" id="ARBA00022692"/>
    </source>
</evidence>
<evidence type="ECO:0000313" key="8">
    <source>
        <dbReference type="Proteomes" id="UP000440578"/>
    </source>
</evidence>
<protein>
    <submittedName>
        <fullName evidence="7">Solute carrier family 35 member E2B</fullName>
    </submittedName>
</protein>
<proteinExistence type="predicted"/>
<comment type="caution">
    <text evidence="7">The sequence shown here is derived from an EMBL/GenBank/DDBJ whole genome shotgun (WGS) entry which is preliminary data.</text>
</comment>
<feature type="transmembrane region" description="Helical" evidence="5">
    <location>
        <begin position="142"/>
        <end position="164"/>
    </location>
</feature>
<evidence type="ECO:0000256" key="1">
    <source>
        <dbReference type="ARBA" id="ARBA00004141"/>
    </source>
</evidence>
<dbReference type="Proteomes" id="UP000440578">
    <property type="component" value="Unassembled WGS sequence"/>
</dbReference>
<comment type="subcellular location">
    <subcellularLocation>
        <location evidence="1">Membrane</location>
        <topology evidence="1">Multi-pass membrane protein</topology>
    </subcellularLocation>
</comment>
<dbReference type="GO" id="GO:0016020">
    <property type="term" value="C:membrane"/>
    <property type="evidence" value="ECO:0007669"/>
    <property type="project" value="UniProtKB-SubCell"/>
</dbReference>
<evidence type="ECO:0000259" key="6">
    <source>
        <dbReference type="Pfam" id="PF03151"/>
    </source>
</evidence>
<dbReference type="InterPro" id="IPR037185">
    <property type="entry name" value="EmrE-like"/>
</dbReference>